<dbReference type="SMART" id="SM00220">
    <property type="entry name" value="S_TKc"/>
    <property type="match status" value="1"/>
</dbReference>
<evidence type="ECO:0000313" key="12">
    <source>
        <dbReference type="Proteomes" id="UP000472276"/>
    </source>
</evidence>
<proteinExistence type="inferred from homology"/>
<dbReference type="GO" id="GO:0043066">
    <property type="term" value="P:negative regulation of apoptotic process"/>
    <property type="evidence" value="ECO:0007669"/>
    <property type="project" value="TreeGrafter"/>
</dbReference>
<feature type="domain" description="Protein kinase" evidence="10">
    <location>
        <begin position="1"/>
        <end position="170"/>
    </location>
</feature>
<dbReference type="InterPro" id="IPR011009">
    <property type="entry name" value="Kinase-like_dom_sf"/>
</dbReference>
<keyword evidence="7" id="KW-0067">ATP-binding</keyword>
<keyword evidence="12" id="KW-1185">Reference proteome</keyword>
<evidence type="ECO:0000256" key="4">
    <source>
        <dbReference type="ARBA" id="ARBA00022679"/>
    </source>
</evidence>
<dbReference type="GO" id="GO:0005737">
    <property type="term" value="C:cytoplasm"/>
    <property type="evidence" value="ECO:0007669"/>
    <property type="project" value="TreeGrafter"/>
</dbReference>
<dbReference type="GO" id="GO:0004674">
    <property type="term" value="F:protein serine/threonine kinase activity"/>
    <property type="evidence" value="ECO:0007669"/>
    <property type="project" value="UniProtKB-KW"/>
</dbReference>
<dbReference type="AlphaFoldDB" id="A0AAZ1Y223"/>
<dbReference type="Gene3D" id="1.10.510.10">
    <property type="entry name" value="Transferase(Phosphotransferase) domain 1"/>
    <property type="match status" value="1"/>
</dbReference>
<sequence length="170" mass="19181">PRHRADPGAGETCPAVDLHDYITENGGCLPEEKAKVILKQLVDAAKDLEDKHIFHRDIKSENILIETGSDVPRVRIIDFGLSCFAKARSLYRVFYGTPIHTPPECYGRKKYKAGPTTVWQMGVVLYEALHVGDFNTVTFLQKELIFNKDLSPHCQNFLDACLTNVPEKRP</sequence>
<evidence type="ECO:0000256" key="3">
    <source>
        <dbReference type="ARBA" id="ARBA00022527"/>
    </source>
</evidence>
<evidence type="ECO:0000256" key="8">
    <source>
        <dbReference type="ARBA" id="ARBA00047899"/>
    </source>
</evidence>
<keyword evidence="3" id="KW-0723">Serine/threonine-protein kinase</keyword>
<evidence type="ECO:0000256" key="7">
    <source>
        <dbReference type="ARBA" id="ARBA00022840"/>
    </source>
</evidence>
<dbReference type="PANTHER" id="PTHR22984:SF11">
    <property type="entry name" value="AURORA KINASE-RELATED"/>
    <property type="match status" value="1"/>
</dbReference>
<reference evidence="12" key="1">
    <citation type="submission" date="2020-03" db="EMBL/GenBank/DDBJ databases">
        <title>Evolution of repeat sequences and sex chromosomes of tilapia species revealed by chromosome-level genomes.</title>
        <authorList>
            <person name="Xu L."/>
            <person name="Tao W."/>
            <person name="Wang D."/>
            <person name="Zhou Q."/>
        </authorList>
    </citation>
    <scope>NUCLEOTIDE SEQUENCE [LARGE SCALE GENOMIC DNA]</scope>
    <source>
        <strain evidence="12">Israel</strain>
    </source>
</reference>
<dbReference type="PROSITE" id="PS00108">
    <property type="entry name" value="PROTEIN_KINASE_ST"/>
    <property type="match status" value="1"/>
</dbReference>
<evidence type="ECO:0000256" key="5">
    <source>
        <dbReference type="ARBA" id="ARBA00022741"/>
    </source>
</evidence>
<evidence type="ECO:0000256" key="9">
    <source>
        <dbReference type="ARBA" id="ARBA00048679"/>
    </source>
</evidence>
<dbReference type="InterPro" id="IPR000719">
    <property type="entry name" value="Prot_kinase_dom"/>
</dbReference>
<reference evidence="11" key="2">
    <citation type="submission" date="2025-08" db="UniProtKB">
        <authorList>
            <consortium name="Ensembl"/>
        </authorList>
    </citation>
    <scope>IDENTIFICATION</scope>
</reference>
<reference evidence="11" key="3">
    <citation type="submission" date="2025-09" db="UniProtKB">
        <authorList>
            <consortium name="Ensembl"/>
        </authorList>
    </citation>
    <scope>IDENTIFICATION</scope>
</reference>
<keyword evidence="4" id="KW-0808">Transferase</keyword>
<evidence type="ECO:0000313" key="11">
    <source>
        <dbReference type="Ensembl" id="ENSOABP00000073879.1"/>
    </source>
</evidence>
<dbReference type="Pfam" id="PF00069">
    <property type="entry name" value="Pkinase"/>
    <property type="match status" value="1"/>
</dbReference>
<dbReference type="InterPro" id="IPR008271">
    <property type="entry name" value="Ser/Thr_kinase_AS"/>
</dbReference>
<evidence type="ECO:0000259" key="10">
    <source>
        <dbReference type="PROSITE" id="PS50011"/>
    </source>
</evidence>
<comment type="catalytic activity">
    <reaction evidence="8">
        <text>L-threonyl-[protein] + ATP = O-phospho-L-threonyl-[protein] + ADP + H(+)</text>
        <dbReference type="Rhea" id="RHEA:46608"/>
        <dbReference type="Rhea" id="RHEA-COMP:11060"/>
        <dbReference type="Rhea" id="RHEA-COMP:11605"/>
        <dbReference type="ChEBI" id="CHEBI:15378"/>
        <dbReference type="ChEBI" id="CHEBI:30013"/>
        <dbReference type="ChEBI" id="CHEBI:30616"/>
        <dbReference type="ChEBI" id="CHEBI:61977"/>
        <dbReference type="ChEBI" id="CHEBI:456216"/>
        <dbReference type="EC" id="2.7.11.1"/>
    </reaction>
</comment>
<dbReference type="PROSITE" id="PS50011">
    <property type="entry name" value="PROTEIN_KINASE_DOM"/>
    <property type="match status" value="1"/>
</dbReference>
<dbReference type="SUPFAM" id="SSF56112">
    <property type="entry name" value="Protein kinase-like (PK-like)"/>
    <property type="match status" value="1"/>
</dbReference>
<protein>
    <recommendedName>
        <fullName evidence="2">non-specific serine/threonine protein kinase</fullName>
        <ecNumber evidence="2">2.7.11.1</ecNumber>
    </recommendedName>
</protein>
<dbReference type="EC" id="2.7.11.1" evidence="2"/>
<comment type="similarity">
    <text evidence="1">Belongs to the protein kinase superfamily. CAMK Ser/Thr protein kinase family. PIM subfamily.</text>
</comment>
<organism evidence="11 12">
    <name type="scientific">Oreochromis aureus</name>
    <name type="common">Israeli tilapia</name>
    <name type="synonym">Chromis aureus</name>
    <dbReference type="NCBI Taxonomy" id="47969"/>
    <lineage>
        <taxon>Eukaryota</taxon>
        <taxon>Metazoa</taxon>
        <taxon>Chordata</taxon>
        <taxon>Craniata</taxon>
        <taxon>Vertebrata</taxon>
        <taxon>Euteleostomi</taxon>
        <taxon>Actinopterygii</taxon>
        <taxon>Neopterygii</taxon>
        <taxon>Teleostei</taxon>
        <taxon>Neoteleostei</taxon>
        <taxon>Acanthomorphata</taxon>
        <taxon>Ovalentaria</taxon>
        <taxon>Cichlomorphae</taxon>
        <taxon>Cichliformes</taxon>
        <taxon>Cichlidae</taxon>
        <taxon>African cichlids</taxon>
        <taxon>Pseudocrenilabrinae</taxon>
        <taxon>Oreochromini</taxon>
        <taxon>Oreochromis</taxon>
    </lineage>
</organism>
<dbReference type="GO" id="GO:0007346">
    <property type="term" value="P:regulation of mitotic cell cycle"/>
    <property type="evidence" value="ECO:0007669"/>
    <property type="project" value="TreeGrafter"/>
</dbReference>
<dbReference type="Ensembl" id="ENSOABT00000076752.1">
    <property type="protein sequence ID" value="ENSOABP00000073879.1"/>
    <property type="gene ID" value="ENSOABG00000037776.1"/>
</dbReference>
<name>A0AAZ1Y223_OREAU</name>
<dbReference type="GO" id="GO:0005524">
    <property type="term" value="F:ATP binding"/>
    <property type="evidence" value="ECO:0007669"/>
    <property type="project" value="UniProtKB-KW"/>
</dbReference>
<dbReference type="InterPro" id="IPR051138">
    <property type="entry name" value="PIM_Ser/Thr_kinase"/>
</dbReference>
<evidence type="ECO:0000256" key="2">
    <source>
        <dbReference type="ARBA" id="ARBA00012513"/>
    </source>
</evidence>
<evidence type="ECO:0000256" key="6">
    <source>
        <dbReference type="ARBA" id="ARBA00022777"/>
    </source>
</evidence>
<keyword evidence="5" id="KW-0547">Nucleotide-binding</keyword>
<dbReference type="PANTHER" id="PTHR22984">
    <property type="entry name" value="SERINE/THREONINE-PROTEIN KINASE PIM"/>
    <property type="match status" value="1"/>
</dbReference>
<accession>A0AAZ1Y223</accession>
<gene>
    <name evidence="11" type="primary">HPRT1</name>
</gene>
<dbReference type="Proteomes" id="UP000472276">
    <property type="component" value="Unassembled WGS sequence"/>
</dbReference>
<keyword evidence="6" id="KW-0418">Kinase</keyword>
<comment type="catalytic activity">
    <reaction evidence="9">
        <text>L-seryl-[protein] + ATP = O-phospho-L-seryl-[protein] + ADP + H(+)</text>
        <dbReference type="Rhea" id="RHEA:17989"/>
        <dbReference type="Rhea" id="RHEA-COMP:9863"/>
        <dbReference type="Rhea" id="RHEA-COMP:11604"/>
        <dbReference type="ChEBI" id="CHEBI:15378"/>
        <dbReference type="ChEBI" id="CHEBI:29999"/>
        <dbReference type="ChEBI" id="CHEBI:30616"/>
        <dbReference type="ChEBI" id="CHEBI:83421"/>
        <dbReference type="ChEBI" id="CHEBI:456216"/>
        <dbReference type="EC" id="2.7.11.1"/>
    </reaction>
</comment>
<evidence type="ECO:0000256" key="1">
    <source>
        <dbReference type="ARBA" id="ARBA00005505"/>
    </source>
</evidence>